<sequence>MSDMEQNSTTATIRGCRFSNKRTKEECKQQYACRSIGAGCSSRTLAVVDGGTTAPAPATDSPPSGGPSGRLAQSRGTRAGQGQALERPYMYAGFILYARFQISHRQTVLWNRWIGCDSARLFSSVLIAHIARLLTSRKVTISRPGFLRMCSWVAADRRLASSMNIVWQAVSTSEARAVISTSTVSRRIVKWPPITVNVL</sequence>
<reference evidence="3" key="1">
    <citation type="submission" date="2014-01" db="EMBL/GenBank/DDBJ databases">
        <title>The Genome Sequence of Anopheles melas CM1001059_A (V2).</title>
        <authorList>
            <consortium name="The Broad Institute Genomics Platform"/>
            <person name="Neafsey D.E."/>
            <person name="Besansky N."/>
            <person name="Howell P."/>
            <person name="Walton C."/>
            <person name="Young S.K."/>
            <person name="Zeng Q."/>
            <person name="Gargeya S."/>
            <person name="Fitzgerald M."/>
            <person name="Haas B."/>
            <person name="Abouelleil A."/>
            <person name="Allen A.W."/>
            <person name="Alvarado L."/>
            <person name="Arachchi H.M."/>
            <person name="Berlin A.M."/>
            <person name="Chapman S.B."/>
            <person name="Gainer-Dewar J."/>
            <person name="Goldberg J."/>
            <person name="Griggs A."/>
            <person name="Gujja S."/>
            <person name="Hansen M."/>
            <person name="Howarth C."/>
            <person name="Imamovic A."/>
            <person name="Ireland A."/>
            <person name="Larimer J."/>
            <person name="McCowan C."/>
            <person name="Murphy C."/>
            <person name="Pearson M."/>
            <person name="Poon T.W."/>
            <person name="Priest M."/>
            <person name="Roberts A."/>
            <person name="Saif S."/>
            <person name="Shea T."/>
            <person name="Sisk P."/>
            <person name="Sykes S."/>
            <person name="Wortman J."/>
            <person name="Nusbaum C."/>
            <person name="Birren B."/>
        </authorList>
    </citation>
    <scope>NUCLEOTIDE SEQUENCE [LARGE SCALE GENOMIC DNA]</scope>
    <source>
        <strain evidence="3">CM1001059</strain>
    </source>
</reference>
<feature type="region of interest" description="Disordered" evidence="1">
    <location>
        <begin position="51"/>
        <end position="81"/>
    </location>
</feature>
<name>A0A182TP42_9DIPT</name>
<dbReference type="VEuPathDB" id="VectorBase:AMEC005837"/>
<reference evidence="2" key="2">
    <citation type="submission" date="2020-05" db="UniProtKB">
        <authorList>
            <consortium name="EnsemblMetazoa"/>
        </authorList>
    </citation>
    <scope>IDENTIFICATION</scope>
    <source>
        <strain evidence="2">CM1001059</strain>
    </source>
</reference>
<dbReference type="AlphaFoldDB" id="A0A182TP42"/>
<evidence type="ECO:0000313" key="3">
    <source>
        <dbReference type="Proteomes" id="UP000075902"/>
    </source>
</evidence>
<evidence type="ECO:0000256" key="1">
    <source>
        <dbReference type="SAM" id="MobiDB-lite"/>
    </source>
</evidence>
<dbReference type="EnsemblMetazoa" id="AMEC005837-RA">
    <property type="protein sequence ID" value="AMEC005837-PA"/>
    <property type="gene ID" value="AMEC005837"/>
</dbReference>
<accession>A0A182TP42</accession>
<proteinExistence type="predicted"/>
<protein>
    <submittedName>
        <fullName evidence="2">Uncharacterized protein</fullName>
    </submittedName>
</protein>
<organism evidence="2 3">
    <name type="scientific">Anopheles melas</name>
    <dbReference type="NCBI Taxonomy" id="34690"/>
    <lineage>
        <taxon>Eukaryota</taxon>
        <taxon>Metazoa</taxon>
        <taxon>Ecdysozoa</taxon>
        <taxon>Arthropoda</taxon>
        <taxon>Hexapoda</taxon>
        <taxon>Insecta</taxon>
        <taxon>Pterygota</taxon>
        <taxon>Neoptera</taxon>
        <taxon>Endopterygota</taxon>
        <taxon>Diptera</taxon>
        <taxon>Nematocera</taxon>
        <taxon>Culicoidea</taxon>
        <taxon>Culicidae</taxon>
        <taxon>Anophelinae</taxon>
        <taxon>Anopheles</taxon>
    </lineage>
</organism>
<keyword evidence="3" id="KW-1185">Reference proteome</keyword>
<evidence type="ECO:0000313" key="2">
    <source>
        <dbReference type="EnsemblMetazoa" id="AMEC005837-PA"/>
    </source>
</evidence>
<feature type="compositionally biased region" description="Low complexity" evidence="1">
    <location>
        <begin position="51"/>
        <end position="63"/>
    </location>
</feature>
<dbReference type="Proteomes" id="UP000075902">
    <property type="component" value="Unassembled WGS sequence"/>
</dbReference>